<evidence type="ECO:0000313" key="8">
    <source>
        <dbReference type="Proteomes" id="UP000828390"/>
    </source>
</evidence>
<dbReference type="Gene3D" id="3.30.40.10">
    <property type="entry name" value="Zinc/RING finger domain, C3HC4 (zinc finger)"/>
    <property type="match status" value="1"/>
</dbReference>
<dbReference type="PROSITE" id="PS01359">
    <property type="entry name" value="ZF_PHD_1"/>
    <property type="match status" value="1"/>
</dbReference>
<dbReference type="Gene3D" id="3.90.320.10">
    <property type="match status" value="1"/>
</dbReference>
<comment type="caution">
    <text evidence="7">The sequence shown here is derived from an EMBL/GenBank/DDBJ whole genome shotgun (WGS) entry which is preliminary data.</text>
</comment>
<evidence type="ECO:0000256" key="4">
    <source>
        <dbReference type="PROSITE-ProRule" id="PRU00325"/>
    </source>
</evidence>
<dbReference type="CDD" id="cd22343">
    <property type="entry name" value="PDDEXK_lambda_exonuclease-like"/>
    <property type="match status" value="1"/>
</dbReference>
<dbReference type="SUPFAM" id="SSF57903">
    <property type="entry name" value="FYVE/PHD zinc finger"/>
    <property type="match status" value="1"/>
</dbReference>
<evidence type="ECO:0000259" key="5">
    <source>
        <dbReference type="PROSITE" id="PS50016"/>
    </source>
</evidence>
<keyword evidence="2 4" id="KW-0863">Zinc-finger</keyword>
<protein>
    <submittedName>
        <fullName evidence="7">Uncharacterized protein</fullName>
    </submittedName>
</protein>
<dbReference type="Pfam" id="PF09588">
    <property type="entry name" value="YqaJ"/>
    <property type="match status" value="1"/>
</dbReference>
<dbReference type="SMART" id="SM00249">
    <property type="entry name" value="PHD"/>
    <property type="match status" value="1"/>
</dbReference>
<evidence type="ECO:0000313" key="7">
    <source>
        <dbReference type="EMBL" id="KAH3837789.1"/>
    </source>
</evidence>
<evidence type="ECO:0000256" key="2">
    <source>
        <dbReference type="ARBA" id="ARBA00022771"/>
    </source>
</evidence>
<dbReference type="InterPro" id="IPR007527">
    <property type="entry name" value="Znf_SWIM"/>
</dbReference>
<keyword evidence="3" id="KW-0862">Zinc</keyword>
<evidence type="ECO:0000259" key="6">
    <source>
        <dbReference type="PROSITE" id="PS50966"/>
    </source>
</evidence>
<dbReference type="InterPro" id="IPR001965">
    <property type="entry name" value="Znf_PHD"/>
</dbReference>
<name>A0A9D4KE22_DREPO</name>
<dbReference type="PROSITE" id="PS50016">
    <property type="entry name" value="ZF_PHD_2"/>
    <property type="match status" value="1"/>
</dbReference>
<dbReference type="EMBL" id="JAIWYP010000004">
    <property type="protein sequence ID" value="KAH3837789.1"/>
    <property type="molecule type" value="Genomic_DNA"/>
</dbReference>
<gene>
    <name evidence="7" type="ORF">DPMN_111190</name>
</gene>
<evidence type="ECO:0000256" key="3">
    <source>
        <dbReference type="ARBA" id="ARBA00022833"/>
    </source>
</evidence>
<keyword evidence="1" id="KW-0479">Metal-binding</keyword>
<keyword evidence="8" id="KW-1185">Reference proteome</keyword>
<dbReference type="InterPro" id="IPR013083">
    <property type="entry name" value="Znf_RING/FYVE/PHD"/>
</dbReference>
<dbReference type="AlphaFoldDB" id="A0A9D4KE22"/>
<dbReference type="InterPro" id="IPR011604">
    <property type="entry name" value="PDDEXK-like_dom_sf"/>
</dbReference>
<feature type="domain" description="PHD-type" evidence="5">
    <location>
        <begin position="16"/>
        <end position="67"/>
    </location>
</feature>
<reference evidence="7" key="1">
    <citation type="journal article" date="2019" name="bioRxiv">
        <title>The Genome of the Zebra Mussel, Dreissena polymorpha: A Resource for Invasive Species Research.</title>
        <authorList>
            <person name="McCartney M.A."/>
            <person name="Auch B."/>
            <person name="Kono T."/>
            <person name="Mallez S."/>
            <person name="Zhang Y."/>
            <person name="Obille A."/>
            <person name="Becker A."/>
            <person name="Abrahante J.E."/>
            <person name="Garbe J."/>
            <person name="Badalamenti J.P."/>
            <person name="Herman A."/>
            <person name="Mangelson H."/>
            <person name="Liachko I."/>
            <person name="Sullivan S."/>
            <person name="Sone E.D."/>
            <person name="Koren S."/>
            <person name="Silverstein K.A.T."/>
            <person name="Beckman K.B."/>
            <person name="Gohl D.M."/>
        </authorList>
    </citation>
    <scope>NUCLEOTIDE SEQUENCE</scope>
    <source>
        <strain evidence="7">Duluth1</strain>
        <tissue evidence="7">Whole animal</tissue>
    </source>
</reference>
<feature type="domain" description="SWIM-type" evidence="6">
    <location>
        <begin position="157"/>
        <end position="196"/>
    </location>
</feature>
<evidence type="ECO:0000256" key="1">
    <source>
        <dbReference type="ARBA" id="ARBA00022723"/>
    </source>
</evidence>
<accession>A0A9D4KE22</accession>
<dbReference type="OrthoDB" id="6078689at2759"/>
<dbReference type="GO" id="GO:0006281">
    <property type="term" value="P:DNA repair"/>
    <property type="evidence" value="ECO:0007669"/>
    <property type="project" value="UniProtKB-ARBA"/>
</dbReference>
<dbReference type="InterPro" id="IPR011335">
    <property type="entry name" value="Restrct_endonuc-II-like"/>
</dbReference>
<dbReference type="Proteomes" id="UP000828390">
    <property type="component" value="Unassembled WGS sequence"/>
</dbReference>
<dbReference type="InterPro" id="IPR011011">
    <property type="entry name" value="Znf_FYVE_PHD"/>
</dbReference>
<dbReference type="InterPro" id="IPR019787">
    <property type="entry name" value="Znf_PHD-finger"/>
</dbReference>
<dbReference type="GO" id="GO:0008270">
    <property type="term" value="F:zinc ion binding"/>
    <property type="evidence" value="ECO:0007669"/>
    <property type="project" value="UniProtKB-KW"/>
</dbReference>
<proteinExistence type="predicted"/>
<reference evidence="7" key="2">
    <citation type="submission" date="2020-11" db="EMBL/GenBank/DDBJ databases">
        <authorList>
            <person name="McCartney M.A."/>
            <person name="Auch B."/>
            <person name="Kono T."/>
            <person name="Mallez S."/>
            <person name="Becker A."/>
            <person name="Gohl D.M."/>
            <person name="Silverstein K.A.T."/>
            <person name="Koren S."/>
            <person name="Bechman K.B."/>
            <person name="Herman A."/>
            <person name="Abrahante J.E."/>
            <person name="Garbe J."/>
        </authorList>
    </citation>
    <scope>NUCLEOTIDE SEQUENCE</scope>
    <source>
        <strain evidence="7">Duluth1</strain>
        <tissue evidence="7">Whole animal</tissue>
    </source>
</reference>
<sequence>MSKKRKLGDGSTKDVQLYCLCRQKNDENEMMVECDFCDGWFHPRCVDMDEDEAGYLSSWNCPGCIEIMNENPTLTRKALLAFQGRIAPKNGWGQDFYVTDIDEKVLDEKVKTKRHRIEGYNLFREGKVSKLSCVKSESGKYIYFKGVAVPSMKDKDYHVHLCLKNGGTSMKWATCTCPAGNDGQCKHVVAIVYLIIDLHRQGVEKIPDIQTCTDKLQMWHVRKPISDEPLLFSDINFVKHDPFKVAKRELCSTVKYHNPVPHFAKAVSSTQIEKLVKLYDTGGLKLPVIETLRSNNCEPVLPKAQSDASDLNDMLFERLQETTSTFSKTCHEFSENEKTFYEGLITCDIKMSKNIEKQTRMQSKNAKWFSERKYRITSSTFGTFCRMKSTTDPCKTFDQKKVHFTSRSVKHGIMYENVAFAKYAQQTNVTDSAVGLVVNPNIPFLGASPDRIVLTEDRVMKLVEVKCPYSLFDRKTSIQKQINNRSFYLKKDNDRVKLHEKHDYYFQIQGQLNICGIETCDLVVFVPPDDIMIVCVERDQHFFNSVMLPKLSDIWFNKLLPHFVS</sequence>
<dbReference type="SUPFAM" id="SSF52980">
    <property type="entry name" value="Restriction endonuclease-like"/>
    <property type="match status" value="1"/>
</dbReference>
<dbReference type="PANTHER" id="PTHR47526:SF3">
    <property type="entry name" value="PHD-TYPE DOMAIN-CONTAINING PROTEIN"/>
    <property type="match status" value="1"/>
</dbReference>
<dbReference type="PROSITE" id="PS50966">
    <property type="entry name" value="ZF_SWIM"/>
    <property type="match status" value="1"/>
</dbReference>
<dbReference type="InterPro" id="IPR019786">
    <property type="entry name" value="Zinc_finger_PHD-type_CS"/>
</dbReference>
<dbReference type="Pfam" id="PF00628">
    <property type="entry name" value="PHD"/>
    <property type="match status" value="1"/>
</dbReference>
<dbReference type="InterPro" id="IPR019080">
    <property type="entry name" value="YqaJ_viral_recombinase"/>
</dbReference>
<dbReference type="PANTHER" id="PTHR47526">
    <property type="entry name" value="ATP-DEPENDENT DNA HELICASE"/>
    <property type="match status" value="1"/>
</dbReference>
<organism evidence="7 8">
    <name type="scientific">Dreissena polymorpha</name>
    <name type="common">Zebra mussel</name>
    <name type="synonym">Mytilus polymorpha</name>
    <dbReference type="NCBI Taxonomy" id="45954"/>
    <lineage>
        <taxon>Eukaryota</taxon>
        <taxon>Metazoa</taxon>
        <taxon>Spiralia</taxon>
        <taxon>Lophotrochozoa</taxon>
        <taxon>Mollusca</taxon>
        <taxon>Bivalvia</taxon>
        <taxon>Autobranchia</taxon>
        <taxon>Heteroconchia</taxon>
        <taxon>Euheterodonta</taxon>
        <taxon>Imparidentia</taxon>
        <taxon>Neoheterodontei</taxon>
        <taxon>Myida</taxon>
        <taxon>Dreissenoidea</taxon>
        <taxon>Dreissenidae</taxon>
        <taxon>Dreissena</taxon>
    </lineage>
</organism>